<accession>A0A067M496</accession>
<reference evidence="3" key="1">
    <citation type="journal article" date="2014" name="Proc. Natl. Acad. Sci. U.S.A.">
        <title>Extensive sampling of basidiomycete genomes demonstrates inadequacy of the white-rot/brown-rot paradigm for wood decay fungi.</title>
        <authorList>
            <person name="Riley R."/>
            <person name="Salamov A.A."/>
            <person name="Brown D.W."/>
            <person name="Nagy L.G."/>
            <person name="Floudas D."/>
            <person name="Held B.W."/>
            <person name="Levasseur A."/>
            <person name="Lombard V."/>
            <person name="Morin E."/>
            <person name="Otillar R."/>
            <person name="Lindquist E.A."/>
            <person name="Sun H."/>
            <person name="LaButti K.M."/>
            <person name="Schmutz J."/>
            <person name="Jabbour D."/>
            <person name="Luo H."/>
            <person name="Baker S.E."/>
            <person name="Pisabarro A.G."/>
            <person name="Walton J.D."/>
            <person name="Blanchette R.A."/>
            <person name="Henrissat B."/>
            <person name="Martin F."/>
            <person name="Cullen D."/>
            <person name="Hibbett D.S."/>
            <person name="Grigoriev I.V."/>
        </authorList>
    </citation>
    <scope>NUCLEOTIDE SEQUENCE [LARGE SCALE GENOMIC DNA]</scope>
    <source>
        <strain evidence="3">FD-172 SS1</strain>
    </source>
</reference>
<dbReference type="OrthoDB" id="3266451at2759"/>
<evidence type="ECO:0000256" key="1">
    <source>
        <dbReference type="SAM" id="MobiDB-lite"/>
    </source>
</evidence>
<feature type="compositionally biased region" description="Acidic residues" evidence="1">
    <location>
        <begin position="557"/>
        <end position="602"/>
    </location>
</feature>
<dbReference type="InterPro" id="IPR032675">
    <property type="entry name" value="LRR_dom_sf"/>
</dbReference>
<evidence type="ECO:0000313" key="3">
    <source>
        <dbReference type="Proteomes" id="UP000027195"/>
    </source>
</evidence>
<keyword evidence="3" id="KW-1185">Reference proteome</keyword>
<gene>
    <name evidence="2" type="ORF">BOTBODRAFT_193061</name>
</gene>
<dbReference type="InParanoid" id="A0A067M496"/>
<protein>
    <submittedName>
        <fullName evidence="2">Uncharacterized protein</fullName>
    </submittedName>
</protein>
<organism evidence="2 3">
    <name type="scientific">Botryobasidium botryosum (strain FD-172 SS1)</name>
    <dbReference type="NCBI Taxonomy" id="930990"/>
    <lineage>
        <taxon>Eukaryota</taxon>
        <taxon>Fungi</taxon>
        <taxon>Dikarya</taxon>
        <taxon>Basidiomycota</taxon>
        <taxon>Agaricomycotina</taxon>
        <taxon>Agaricomycetes</taxon>
        <taxon>Cantharellales</taxon>
        <taxon>Botryobasidiaceae</taxon>
        <taxon>Botryobasidium</taxon>
    </lineage>
</organism>
<dbReference type="EMBL" id="KL198138">
    <property type="protein sequence ID" value="KDQ06386.1"/>
    <property type="molecule type" value="Genomic_DNA"/>
</dbReference>
<dbReference type="Gene3D" id="3.80.10.10">
    <property type="entry name" value="Ribonuclease Inhibitor"/>
    <property type="match status" value="1"/>
</dbReference>
<dbReference type="Proteomes" id="UP000027195">
    <property type="component" value="Unassembled WGS sequence"/>
</dbReference>
<feature type="compositionally biased region" description="Basic and acidic residues" evidence="1">
    <location>
        <begin position="545"/>
        <end position="555"/>
    </location>
</feature>
<dbReference type="HOGENOM" id="CLU_024199_1_2_1"/>
<dbReference type="AlphaFoldDB" id="A0A067M496"/>
<dbReference type="STRING" id="930990.A0A067M496"/>
<name>A0A067M496_BOTB1</name>
<proteinExistence type="predicted"/>
<sequence length="602" mass="66782">MDNAEYEILPQLMGTLIEHIRLARCDGHRGGEIQGTASANTTNSWDTVDAQVEVLEAAANAVSRWTALSIASLHRRRNQLASSCHHLPNEILSYIFELVKEYPPRQRFKEYSPTPPMVLLHVSSAWREIALTTPRLWTQINVFEAPASMVHSLLQWSKHVPLDIACGMWSFAFGTTRGFRNLEILIPHAGRWRSLVGYDIEEVYSKLWSSICELTLSRVYIPLSSPAYSHLKKLDLFGIDTQCTIDSLIRIMDASPQLQILQLEHVKFSPGESHHTPIKPVSLPFLRTLILNCDSDSQSIYRVLSSIRDTPPNLVIDVWAILEGGARAPQGYGDILPQISAGAEYNIQSLLRVDSLRIIAMHSGVILEGLFSGAPLFKFVLCGSNMVRGPCLPSLGRVFPMPHLRSPTFTTRPKNPEGAAAAFVAVCQNLPHVEELKLEDCEWTVLETLILHPILPHLKKLLLRRINHLLKASLIRLAESRATCNWIAPTGEGLGAASFDAGVEPLQSLSIVECSSITEAAIAKVRELVDEVVWYEGKGGGGENGRPERNGRCEGYESYEEDEGRDGEYVEDEEDEEDGEVGEHDEDGEGEAGEEVGDEGDN</sequence>
<evidence type="ECO:0000313" key="2">
    <source>
        <dbReference type="EMBL" id="KDQ06386.1"/>
    </source>
</evidence>
<dbReference type="SUPFAM" id="SSF52047">
    <property type="entry name" value="RNI-like"/>
    <property type="match status" value="1"/>
</dbReference>
<feature type="region of interest" description="Disordered" evidence="1">
    <location>
        <begin position="536"/>
        <end position="602"/>
    </location>
</feature>